<dbReference type="InterPro" id="IPR036259">
    <property type="entry name" value="MFS_trans_sf"/>
</dbReference>
<dbReference type="Proteomes" id="UP000050795">
    <property type="component" value="Unassembled WGS sequence"/>
</dbReference>
<feature type="transmembrane region" description="Helical" evidence="1">
    <location>
        <begin position="100"/>
        <end position="126"/>
    </location>
</feature>
<feature type="transmembrane region" description="Helical" evidence="1">
    <location>
        <begin position="59"/>
        <end position="80"/>
    </location>
</feature>
<keyword evidence="1" id="KW-0812">Transmembrane</keyword>
<dbReference type="PANTHER" id="PTHR20765">
    <property type="entry name" value="SOLUTE CARRIER FAMILY 43 MEMBER 3-RELATED"/>
    <property type="match status" value="1"/>
</dbReference>
<accession>A0AA85K477</accession>
<evidence type="ECO:0000313" key="2">
    <source>
        <dbReference type="Proteomes" id="UP000050795"/>
    </source>
</evidence>
<dbReference type="WBParaSite" id="TREG1_76560.1">
    <property type="protein sequence ID" value="TREG1_76560.1"/>
    <property type="gene ID" value="TREG1_76560"/>
</dbReference>
<reference evidence="3" key="2">
    <citation type="submission" date="2023-11" db="UniProtKB">
        <authorList>
            <consortium name="WormBaseParasite"/>
        </authorList>
    </citation>
    <scope>IDENTIFICATION</scope>
</reference>
<dbReference type="SUPFAM" id="SSF103473">
    <property type="entry name" value="MFS general substrate transporter"/>
    <property type="match status" value="1"/>
</dbReference>
<keyword evidence="2" id="KW-1185">Reference proteome</keyword>
<protein>
    <submittedName>
        <fullName evidence="3">Uncharacterized protein</fullName>
    </submittedName>
</protein>
<feature type="transmembrane region" description="Helical" evidence="1">
    <location>
        <begin position="210"/>
        <end position="233"/>
    </location>
</feature>
<feature type="transmembrane region" description="Helical" evidence="1">
    <location>
        <begin position="147"/>
        <end position="174"/>
    </location>
</feature>
<organism evidence="2 3">
    <name type="scientific">Trichobilharzia regenti</name>
    <name type="common">Nasal bird schistosome</name>
    <dbReference type="NCBI Taxonomy" id="157069"/>
    <lineage>
        <taxon>Eukaryota</taxon>
        <taxon>Metazoa</taxon>
        <taxon>Spiralia</taxon>
        <taxon>Lophotrochozoa</taxon>
        <taxon>Platyhelminthes</taxon>
        <taxon>Trematoda</taxon>
        <taxon>Digenea</taxon>
        <taxon>Strigeidida</taxon>
        <taxon>Schistosomatoidea</taxon>
        <taxon>Schistosomatidae</taxon>
        <taxon>Trichobilharzia</taxon>
    </lineage>
</organism>
<name>A0AA85K477_TRIRE</name>
<proteinExistence type="predicted"/>
<feature type="transmembrane region" description="Helical" evidence="1">
    <location>
        <begin position="180"/>
        <end position="203"/>
    </location>
</feature>
<dbReference type="InterPro" id="IPR027197">
    <property type="entry name" value="SLC43A3"/>
</dbReference>
<evidence type="ECO:0000313" key="3">
    <source>
        <dbReference type="WBParaSite" id="TREG1_76560.1"/>
    </source>
</evidence>
<sequence>MKSVDMSKFASTKDKQSVLQSRESCLVESSTIDIFAEMSHVFDEEFSTLKKTVFSASYMLINFWFILGLFRFAVFLSQLYKQLAFLFPGDETLISHLLQVSSAFSMCGFFAAPVSGLIIDVFLRLSRNQVTDMLIKDRKGLTNKKMYYTYISGLIPALTLTALFSLLLSIMMFIPNKSAIYVAFLCLVILRSLLFSSFVSFLLTCFPIRYFGTLNGISSTVAGLFSLLQHALLHTSGTVANYVSLAVSIGLFIPPIILFKLKH</sequence>
<evidence type="ECO:0000256" key="1">
    <source>
        <dbReference type="SAM" id="Phobius"/>
    </source>
</evidence>
<reference evidence="2" key="1">
    <citation type="submission" date="2022-06" db="EMBL/GenBank/DDBJ databases">
        <authorList>
            <person name="Berger JAMES D."/>
            <person name="Berger JAMES D."/>
        </authorList>
    </citation>
    <scope>NUCLEOTIDE SEQUENCE [LARGE SCALE GENOMIC DNA]</scope>
</reference>
<feature type="transmembrane region" description="Helical" evidence="1">
    <location>
        <begin position="239"/>
        <end position="259"/>
    </location>
</feature>
<keyword evidence="1" id="KW-0472">Membrane</keyword>
<keyword evidence="1" id="KW-1133">Transmembrane helix</keyword>
<dbReference type="PANTHER" id="PTHR20765:SF1">
    <property type="entry name" value="EQUILIBRATIVE NUCLEOBASE TRANSPORTER 1"/>
    <property type="match status" value="1"/>
</dbReference>
<dbReference type="AlphaFoldDB" id="A0AA85K477"/>